<dbReference type="Proteomes" id="UP000236291">
    <property type="component" value="Unassembled WGS sequence"/>
</dbReference>
<organism evidence="3 4">
    <name type="scientific">Trifolium pratense</name>
    <name type="common">Red clover</name>
    <dbReference type="NCBI Taxonomy" id="57577"/>
    <lineage>
        <taxon>Eukaryota</taxon>
        <taxon>Viridiplantae</taxon>
        <taxon>Streptophyta</taxon>
        <taxon>Embryophyta</taxon>
        <taxon>Tracheophyta</taxon>
        <taxon>Spermatophyta</taxon>
        <taxon>Magnoliopsida</taxon>
        <taxon>eudicotyledons</taxon>
        <taxon>Gunneridae</taxon>
        <taxon>Pentapetalae</taxon>
        <taxon>rosids</taxon>
        <taxon>fabids</taxon>
        <taxon>Fabales</taxon>
        <taxon>Fabaceae</taxon>
        <taxon>Papilionoideae</taxon>
        <taxon>50 kb inversion clade</taxon>
        <taxon>NPAAA clade</taxon>
        <taxon>Hologalegina</taxon>
        <taxon>IRL clade</taxon>
        <taxon>Trifolieae</taxon>
        <taxon>Trifolium</taxon>
    </lineage>
</organism>
<gene>
    <name evidence="3" type="ORF">L195_g020757</name>
</gene>
<dbReference type="AlphaFoldDB" id="A0A2K3N3C3"/>
<dbReference type="Pfam" id="PF03732">
    <property type="entry name" value="Retrotrans_gag"/>
    <property type="match status" value="1"/>
</dbReference>
<dbReference type="EMBL" id="ASHM01015647">
    <property type="protein sequence ID" value="PNX97527.1"/>
    <property type="molecule type" value="Genomic_DNA"/>
</dbReference>
<dbReference type="InterPro" id="IPR005162">
    <property type="entry name" value="Retrotrans_gag_dom"/>
</dbReference>
<sequence>MGDQPMTKAAFDAAIAALTAAITALTTQVTKLSNNNNVNNNNRINLNMGGGRGNNHTMDDSNSEEEEVVTEEGNDRGNHHDYRVKADIPLFYGTMGVKMVAIRLKSTAVDWWDKLVVQRQRKNPIRTWWKMKQLMLERFLPEDYEQILYKMYIECVQGKRSVTEYTVEFLRFSERNEMGEANLQAALCHEANLGNIFSDK</sequence>
<name>A0A2K3N3C3_TRIPR</name>
<dbReference type="PANTHER" id="PTHR35046">
    <property type="entry name" value="ZINC KNUCKLE (CCHC-TYPE) FAMILY PROTEIN"/>
    <property type="match status" value="1"/>
</dbReference>
<proteinExistence type="predicted"/>
<protein>
    <recommendedName>
        <fullName evidence="2">Retrotransposon gag domain-containing protein</fullName>
    </recommendedName>
</protein>
<feature type="domain" description="Retrotransposon gag" evidence="2">
    <location>
        <begin position="98"/>
        <end position="185"/>
    </location>
</feature>
<evidence type="ECO:0000259" key="2">
    <source>
        <dbReference type="Pfam" id="PF03732"/>
    </source>
</evidence>
<evidence type="ECO:0000256" key="1">
    <source>
        <dbReference type="SAM" id="MobiDB-lite"/>
    </source>
</evidence>
<dbReference type="ExpressionAtlas" id="A0A2K3N3C3">
    <property type="expression patterns" value="baseline"/>
</dbReference>
<dbReference type="PANTHER" id="PTHR35046:SF18">
    <property type="entry name" value="RNA-DIRECTED DNA POLYMERASE"/>
    <property type="match status" value="1"/>
</dbReference>
<reference evidence="3 4" key="2">
    <citation type="journal article" date="2017" name="Front. Plant Sci.">
        <title>Gene Classification and Mining of Molecular Markers Useful in Red Clover (Trifolium pratense) Breeding.</title>
        <authorList>
            <person name="Istvanek J."/>
            <person name="Dluhosova J."/>
            <person name="Dluhos P."/>
            <person name="Patkova L."/>
            <person name="Nedelnik J."/>
            <person name="Repkova J."/>
        </authorList>
    </citation>
    <scope>NUCLEOTIDE SEQUENCE [LARGE SCALE GENOMIC DNA]</scope>
    <source>
        <strain evidence="4">cv. Tatra</strain>
        <tissue evidence="3">Young leaves</tissue>
    </source>
</reference>
<evidence type="ECO:0000313" key="3">
    <source>
        <dbReference type="EMBL" id="PNX97527.1"/>
    </source>
</evidence>
<evidence type="ECO:0000313" key="4">
    <source>
        <dbReference type="Proteomes" id="UP000236291"/>
    </source>
</evidence>
<reference evidence="3 4" key="1">
    <citation type="journal article" date="2014" name="Am. J. Bot.">
        <title>Genome assembly and annotation for red clover (Trifolium pratense; Fabaceae).</title>
        <authorList>
            <person name="Istvanek J."/>
            <person name="Jaros M."/>
            <person name="Krenek A."/>
            <person name="Repkova J."/>
        </authorList>
    </citation>
    <scope>NUCLEOTIDE SEQUENCE [LARGE SCALE GENOMIC DNA]</scope>
    <source>
        <strain evidence="4">cv. Tatra</strain>
        <tissue evidence="3">Young leaves</tissue>
    </source>
</reference>
<comment type="caution">
    <text evidence="3">The sequence shown here is derived from an EMBL/GenBank/DDBJ whole genome shotgun (WGS) entry which is preliminary data.</text>
</comment>
<accession>A0A2K3N3C3</accession>
<feature type="region of interest" description="Disordered" evidence="1">
    <location>
        <begin position="40"/>
        <end position="66"/>
    </location>
</feature>